<evidence type="ECO:0000313" key="9">
    <source>
        <dbReference type="Proteomes" id="UP000006764"/>
    </source>
</evidence>
<dbReference type="KEGG" id="apac:S7S_09995"/>
<reference evidence="8 9" key="1">
    <citation type="journal article" date="2012" name="J. Bacteriol.">
        <title>Genome sequence of an alkane-degrading bacterium, Alcanivorax pacificus type strain W11-5, isolated from deep sea sediment.</title>
        <authorList>
            <person name="Lai Q."/>
            <person name="Shao Z."/>
        </authorList>
    </citation>
    <scope>NUCLEOTIDE SEQUENCE [LARGE SCALE GENOMIC DNA]</scope>
    <source>
        <strain evidence="8 9">W11-5</strain>
    </source>
</reference>
<keyword evidence="3 6" id="KW-0812">Transmembrane</keyword>
<feature type="transmembrane region" description="Helical" evidence="6">
    <location>
        <begin position="307"/>
        <end position="324"/>
    </location>
</feature>
<dbReference type="Pfam" id="PF00753">
    <property type="entry name" value="Lactamase_B"/>
    <property type="match status" value="1"/>
</dbReference>
<keyword evidence="2" id="KW-1003">Cell membrane</keyword>
<feature type="transmembrane region" description="Helical" evidence="6">
    <location>
        <begin position="361"/>
        <end position="381"/>
    </location>
</feature>
<gene>
    <name evidence="8" type="ORF">S7S_09995</name>
</gene>
<evidence type="ECO:0000256" key="4">
    <source>
        <dbReference type="ARBA" id="ARBA00022989"/>
    </source>
</evidence>
<dbReference type="EMBL" id="CP004387">
    <property type="protein sequence ID" value="AJD48411.1"/>
    <property type="molecule type" value="Genomic_DNA"/>
</dbReference>
<evidence type="ECO:0000256" key="2">
    <source>
        <dbReference type="ARBA" id="ARBA00022475"/>
    </source>
</evidence>
<dbReference type="InterPro" id="IPR052159">
    <property type="entry name" value="Competence_DNA_uptake"/>
</dbReference>
<dbReference type="Gene3D" id="3.60.15.10">
    <property type="entry name" value="Ribonuclease Z/Hydroxyacylglutathione hydrolase-like"/>
    <property type="match status" value="1"/>
</dbReference>
<dbReference type="InterPro" id="IPR025405">
    <property type="entry name" value="DUF4131"/>
</dbReference>
<dbReference type="InterPro" id="IPR036866">
    <property type="entry name" value="RibonucZ/Hydroxyglut_hydro"/>
</dbReference>
<evidence type="ECO:0000256" key="3">
    <source>
        <dbReference type="ARBA" id="ARBA00022692"/>
    </source>
</evidence>
<dbReference type="InterPro" id="IPR004477">
    <property type="entry name" value="ComEC_N"/>
</dbReference>
<feature type="transmembrane region" description="Helical" evidence="6">
    <location>
        <begin position="7"/>
        <end position="32"/>
    </location>
</feature>
<evidence type="ECO:0000256" key="5">
    <source>
        <dbReference type="ARBA" id="ARBA00023136"/>
    </source>
</evidence>
<proteinExistence type="predicted"/>
<dbReference type="PANTHER" id="PTHR30619">
    <property type="entry name" value="DNA INTERNALIZATION/COMPETENCE PROTEIN COMEC/REC2"/>
    <property type="match status" value="1"/>
</dbReference>
<name>A0A0B4XMT2_9GAMM</name>
<comment type="subcellular location">
    <subcellularLocation>
        <location evidence="1">Cell membrane</location>
        <topology evidence="1">Multi-pass membrane protein</topology>
    </subcellularLocation>
</comment>
<dbReference type="AlphaFoldDB" id="A0A0B4XMT2"/>
<dbReference type="CDD" id="cd07731">
    <property type="entry name" value="ComA-like_MBL-fold"/>
    <property type="match status" value="1"/>
</dbReference>
<dbReference type="SMART" id="SM00849">
    <property type="entry name" value="Lactamase_B"/>
    <property type="match status" value="1"/>
</dbReference>
<dbReference type="InterPro" id="IPR035681">
    <property type="entry name" value="ComA-like_MBL"/>
</dbReference>
<dbReference type="STRING" id="391936.S7S_09995"/>
<feature type="transmembrane region" description="Helical" evidence="6">
    <location>
        <begin position="387"/>
        <end position="407"/>
    </location>
</feature>
<dbReference type="Pfam" id="PF03772">
    <property type="entry name" value="Competence"/>
    <property type="match status" value="1"/>
</dbReference>
<organism evidence="8 9">
    <name type="scientific">Isoalcanivorax pacificus W11-5</name>
    <dbReference type="NCBI Taxonomy" id="391936"/>
    <lineage>
        <taxon>Bacteria</taxon>
        <taxon>Pseudomonadati</taxon>
        <taxon>Pseudomonadota</taxon>
        <taxon>Gammaproteobacteria</taxon>
        <taxon>Oceanospirillales</taxon>
        <taxon>Alcanivoracaceae</taxon>
        <taxon>Isoalcanivorax</taxon>
    </lineage>
</organism>
<accession>A0A0B4XMT2</accession>
<evidence type="ECO:0000259" key="7">
    <source>
        <dbReference type="SMART" id="SM00849"/>
    </source>
</evidence>
<feature type="transmembrane region" description="Helical" evidence="6">
    <location>
        <begin position="414"/>
        <end position="434"/>
    </location>
</feature>
<sequence length="746" mass="80599">MTALAIGIVLGVFVAPGLWWCGGAVLLMRALLWRWPSWRLLALCLLAGVAWGSVAVQQGLAGWLPPELAGADITVTGTIRDLPERQVLGPGRERWRFVLRVEASPHWPGRHLVRLNWYDAPQPLAAGDHLQLRVRLQAPRGRVNEGSADGARLDMARGIDASGTVRALIAHQPARAGVAPLREAIGQVVAGTLGQARPAGRVLPALIAADRRALTDADWQLLQQTGTAHLMAISGLHITLVAGMIWWLVRAALTPWARGWRLTPAQWAVWPALLSALGYAALAGFALPTQRACLMSLVALLAIRWRLRWRTGTALLCAALAVLLPDPLAALDNGFWLSFGAVALLVWLARGGDTSLWRVQWLLSFGLGAFSAWLFSAWGLAAPLANLVAVPVFTLVIVPLALVGALLPGAQGVWWLAALLVDLCWQGLEHLAAWQPLLPPPASLAAALAVLLACLLVCRPPGPWPRWWVPLLLLPWCWPAGAPLAEGDFDLVVFDVGQGQALAIRTRRHLVLYDLGPGWAGGNAGEQVLRPWLLKQRRPVTLAFISHGDSDHAGGLPGLDGLLPAQGLYSSDERPPSGTRRCLRGQYWSLDGVSLEVLWPTPALPLVQRNNRSCVVRVRGRGGTVLLTGDITRPVEYRLAAWGDLSPVTVLQVPHHGSATSSSYALLRATQPRWAFASAGHANRFGHPAQNVRARYAALGVPLLVSSETGMIVFSLHGSHNPAPLLWRARYPRPWRPQAAATQHTP</sequence>
<dbReference type="Pfam" id="PF13567">
    <property type="entry name" value="DUF4131"/>
    <property type="match status" value="1"/>
</dbReference>
<protein>
    <submittedName>
        <fullName evidence="8">DNA internalization-like protein</fullName>
    </submittedName>
</protein>
<dbReference type="NCBIfam" id="TIGR00361">
    <property type="entry name" value="ComEC_Rec2"/>
    <property type="match status" value="1"/>
</dbReference>
<keyword evidence="4 6" id="KW-1133">Transmembrane helix</keyword>
<feature type="transmembrane region" description="Helical" evidence="6">
    <location>
        <begin position="330"/>
        <end position="349"/>
    </location>
</feature>
<feature type="transmembrane region" description="Helical" evidence="6">
    <location>
        <begin position="269"/>
        <end position="287"/>
    </location>
</feature>
<dbReference type="InterPro" id="IPR004797">
    <property type="entry name" value="Competence_ComEC/Rec2"/>
</dbReference>
<evidence type="ECO:0000313" key="8">
    <source>
        <dbReference type="EMBL" id="AJD48411.1"/>
    </source>
</evidence>
<dbReference type="SUPFAM" id="SSF56281">
    <property type="entry name" value="Metallo-hydrolase/oxidoreductase"/>
    <property type="match status" value="1"/>
</dbReference>
<dbReference type="NCBIfam" id="TIGR00360">
    <property type="entry name" value="ComEC_N-term"/>
    <property type="match status" value="1"/>
</dbReference>
<dbReference type="Proteomes" id="UP000006764">
    <property type="component" value="Chromosome"/>
</dbReference>
<evidence type="ECO:0000256" key="1">
    <source>
        <dbReference type="ARBA" id="ARBA00004651"/>
    </source>
</evidence>
<dbReference type="InterPro" id="IPR001279">
    <property type="entry name" value="Metallo-B-lactamas"/>
</dbReference>
<feature type="domain" description="Metallo-beta-lactamase" evidence="7">
    <location>
        <begin position="498"/>
        <end position="681"/>
    </location>
</feature>
<dbReference type="GO" id="GO:0005886">
    <property type="term" value="C:plasma membrane"/>
    <property type="evidence" value="ECO:0007669"/>
    <property type="project" value="UniProtKB-SubCell"/>
</dbReference>
<evidence type="ECO:0000256" key="6">
    <source>
        <dbReference type="SAM" id="Phobius"/>
    </source>
</evidence>
<keyword evidence="5 6" id="KW-0472">Membrane</keyword>
<dbReference type="GO" id="GO:0030420">
    <property type="term" value="P:establishment of competence for transformation"/>
    <property type="evidence" value="ECO:0007669"/>
    <property type="project" value="InterPro"/>
</dbReference>
<keyword evidence="9" id="KW-1185">Reference proteome</keyword>
<dbReference type="PANTHER" id="PTHR30619:SF1">
    <property type="entry name" value="RECOMBINATION PROTEIN 2"/>
    <property type="match status" value="1"/>
</dbReference>
<dbReference type="HOGENOM" id="CLU_010363_3_0_6"/>
<feature type="transmembrane region" description="Helical" evidence="6">
    <location>
        <begin position="230"/>
        <end position="249"/>
    </location>
</feature>